<accession>A0AAD0S426</accession>
<name>A0AAD0S426_9GAMM</name>
<gene>
    <name evidence="1" type="ORF">D0907_20100</name>
</gene>
<geneLocation type="plasmid" evidence="1 2">
    <name>unnamed2</name>
</geneLocation>
<dbReference type="Gene3D" id="3.40.50.620">
    <property type="entry name" value="HUPs"/>
    <property type="match status" value="1"/>
</dbReference>
<evidence type="ECO:0000313" key="1">
    <source>
        <dbReference type="EMBL" id="AXV67640.1"/>
    </source>
</evidence>
<dbReference type="SUPFAM" id="SSF52402">
    <property type="entry name" value="Adenine nucleotide alpha hydrolases-like"/>
    <property type="match status" value="1"/>
</dbReference>
<keyword evidence="1" id="KW-0614">Plasmid</keyword>
<dbReference type="Proteomes" id="UP000264605">
    <property type="component" value="Plasmid unnamed2"/>
</dbReference>
<reference evidence="1 2" key="1">
    <citation type="submission" date="2018-08" db="EMBL/GenBank/DDBJ databases">
        <title>Draft genome sequence of Pseudoalteromonas donghaensis HJ51.</title>
        <authorList>
            <person name="Oh J."/>
            <person name="Roh D."/>
        </authorList>
    </citation>
    <scope>NUCLEOTIDE SEQUENCE [LARGE SCALE GENOMIC DNA]</scope>
    <source>
        <strain evidence="1 2">HJ51</strain>
        <plasmid evidence="1 2">unnamed2</plasmid>
    </source>
</reference>
<proteinExistence type="predicted"/>
<organism evidence="1 2">
    <name type="scientific">Pseudoalteromonas lipolytica</name>
    <dbReference type="NCBI Taxonomy" id="570156"/>
    <lineage>
        <taxon>Bacteria</taxon>
        <taxon>Pseudomonadati</taxon>
        <taxon>Pseudomonadota</taxon>
        <taxon>Gammaproteobacteria</taxon>
        <taxon>Alteromonadales</taxon>
        <taxon>Pseudoalteromonadaceae</taxon>
        <taxon>Pseudoalteromonas</taxon>
    </lineage>
</organism>
<dbReference type="RefSeq" id="WP_118845392.1">
    <property type="nucleotide sequence ID" value="NZ_CP032092.1"/>
</dbReference>
<sequence>MLSSNIAEIDKHDDQITIPTLRQGLLATSDKIIALEPAMPGVYFNAPDIELNYDVAVVCMSGGKDSFAALKRLLDIGFPKSKIEMWHHLVDGNEGSTLMDWAFIDDYCVKFSEAVGIPLYFSWLKHGFEGEMLKNDSKSHSHIIQTPEGLIELTRNNAKTDTRLKFPQQAASLQTRWCSSALKIDVGRRGITSQDRFIGKRVLFVTGERREESGNRARYNQLEPHAGDTLRKSKSPRKPRHIDAWRPVLHYSEEQVWQSLADWRLVAPVPYRLGWSRSSCQTCIFNGDRIWATIGQYFPEKLKAIADYERQFATAISRKGLTVSERAAIANPLIIDDQVALMQASHREYTLPIFLREGEAWKLPAGAFGIESSGAS</sequence>
<protein>
    <submittedName>
        <fullName evidence="1">Phosphohydrolase</fullName>
    </submittedName>
</protein>
<dbReference type="AlphaFoldDB" id="A0AAD0S426"/>
<evidence type="ECO:0000313" key="2">
    <source>
        <dbReference type="Proteomes" id="UP000264605"/>
    </source>
</evidence>
<dbReference type="EMBL" id="CP032092">
    <property type="protein sequence ID" value="AXV67640.1"/>
    <property type="molecule type" value="Genomic_DNA"/>
</dbReference>
<dbReference type="GeneID" id="99507791"/>
<dbReference type="InterPro" id="IPR014729">
    <property type="entry name" value="Rossmann-like_a/b/a_fold"/>
</dbReference>
<dbReference type="KEGG" id="pdj:D0907_20100"/>